<dbReference type="AlphaFoldDB" id="A0A1H3VPY2"/>
<dbReference type="Pfam" id="PF10988">
    <property type="entry name" value="DUF2807"/>
    <property type="match status" value="2"/>
</dbReference>
<evidence type="ECO:0000313" key="3">
    <source>
        <dbReference type="EMBL" id="SDZ76836.1"/>
    </source>
</evidence>
<evidence type="ECO:0000259" key="2">
    <source>
        <dbReference type="Pfam" id="PF10988"/>
    </source>
</evidence>
<dbReference type="Gene3D" id="2.160.20.120">
    <property type="match status" value="2"/>
</dbReference>
<dbReference type="OrthoDB" id="5733896at2"/>
<accession>A0A1H3VPY2</accession>
<evidence type="ECO:0000256" key="1">
    <source>
        <dbReference type="SAM" id="SignalP"/>
    </source>
</evidence>
<organism evidence="3 4">
    <name type="scientific">Microbulbifer marinus</name>
    <dbReference type="NCBI Taxonomy" id="658218"/>
    <lineage>
        <taxon>Bacteria</taxon>
        <taxon>Pseudomonadati</taxon>
        <taxon>Pseudomonadota</taxon>
        <taxon>Gammaproteobacteria</taxon>
        <taxon>Cellvibrionales</taxon>
        <taxon>Microbulbiferaceae</taxon>
        <taxon>Microbulbifer</taxon>
    </lineage>
</organism>
<gene>
    <name evidence="3" type="ORF">SAMN05216562_0160</name>
</gene>
<keyword evidence="4" id="KW-1185">Reference proteome</keyword>
<dbReference type="EMBL" id="FNQO01000001">
    <property type="protein sequence ID" value="SDZ76836.1"/>
    <property type="molecule type" value="Genomic_DNA"/>
</dbReference>
<protein>
    <submittedName>
        <fullName evidence="3">Putative auto-transporter adhesin, head GIN domain</fullName>
    </submittedName>
</protein>
<dbReference type="STRING" id="658218.SAMN05216562_0160"/>
<feature type="domain" description="Putative auto-transporter adhesin head GIN" evidence="2">
    <location>
        <begin position="176"/>
        <end position="263"/>
    </location>
</feature>
<reference evidence="4" key="1">
    <citation type="submission" date="2016-10" db="EMBL/GenBank/DDBJ databases">
        <authorList>
            <person name="Varghese N."/>
            <person name="Submissions S."/>
        </authorList>
    </citation>
    <scope>NUCLEOTIDE SEQUENCE [LARGE SCALE GENOMIC DNA]</scope>
    <source>
        <strain evidence="4">CGMCC 1.10657</strain>
    </source>
</reference>
<dbReference type="PANTHER" id="PTHR39200">
    <property type="entry name" value="HYPOTHETICAL EXPORTED PROTEIN"/>
    <property type="match status" value="1"/>
</dbReference>
<feature type="chain" id="PRO_5011656329" evidence="1">
    <location>
        <begin position="28"/>
        <end position="266"/>
    </location>
</feature>
<sequence>MAVKNIMFAPLAALLLVVATFSAVAQAEETTSRQFDVSGFTRIALKGSSHVQVIQGERFEVVASGPAKAMPYAKAEVNGDTLELSVEEDKKRWFGIITVSSDLEVEYRVTMPKVEAIKVTGSGEAMADTLESESLELRVTGSGTIRVDKVAAESLVTTVTGSGDLMVGTALAVKGQASITGSGDLRLDNFAGESLGADIKGSGDMVIGGRVAELSINVMGSGDFVGRSLRADSASGSVMGSGDIVIRRPARDSFSVMGSGDIALVD</sequence>
<feature type="domain" description="Putative auto-transporter adhesin head GIN" evidence="2">
    <location>
        <begin position="40"/>
        <end position="167"/>
    </location>
</feature>
<proteinExistence type="predicted"/>
<dbReference type="InterPro" id="IPR021255">
    <property type="entry name" value="DUF2807"/>
</dbReference>
<dbReference type="Proteomes" id="UP000198658">
    <property type="component" value="Unassembled WGS sequence"/>
</dbReference>
<evidence type="ECO:0000313" key="4">
    <source>
        <dbReference type="Proteomes" id="UP000198658"/>
    </source>
</evidence>
<feature type="signal peptide" evidence="1">
    <location>
        <begin position="1"/>
        <end position="27"/>
    </location>
</feature>
<dbReference type="PANTHER" id="PTHR39200:SF1">
    <property type="entry name" value="AUTO-TRANSPORTER ADHESIN HEAD GIN DOMAIN-CONTAINING PROTEIN-RELATED"/>
    <property type="match status" value="1"/>
</dbReference>
<dbReference type="RefSeq" id="WP_091384023.1">
    <property type="nucleotide sequence ID" value="NZ_FNQO01000001.1"/>
</dbReference>
<keyword evidence="1" id="KW-0732">Signal</keyword>
<name>A0A1H3VPY2_9GAMM</name>